<sequence length="224" mass="24097">MEATDIALASFTNTRRYSDRNPETEMFPHTTGEHRQPNILGLERPERNIPLARASRRLNVAVAQESHHASHPYTETKHPKLPPCGLLLDIKCRGAAALAGPPLMSSTGKRHDANSSGTIGVPSLGTRHAVRVPQCARGVKLCLLRPPRWLAVHMCARAAASQRFNFGPLSGPGRPGGTLLLTGLLLTGLLLTGLLLTGSPQVVRSPTWPLFSAPVSPTEAPRRS</sequence>
<gene>
    <name evidence="3" type="ORF">B0T11DRAFT_296594</name>
</gene>
<protein>
    <submittedName>
        <fullName evidence="3">Uncharacterized protein</fullName>
    </submittedName>
</protein>
<name>A0A8K0X8I2_9PEZI</name>
<organism evidence="3 4">
    <name type="scientific">Plectosphaerella cucumerina</name>
    <dbReference type="NCBI Taxonomy" id="40658"/>
    <lineage>
        <taxon>Eukaryota</taxon>
        <taxon>Fungi</taxon>
        <taxon>Dikarya</taxon>
        <taxon>Ascomycota</taxon>
        <taxon>Pezizomycotina</taxon>
        <taxon>Sordariomycetes</taxon>
        <taxon>Hypocreomycetidae</taxon>
        <taxon>Glomerellales</taxon>
        <taxon>Plectosphaerellaceae</taxon>
        <taxon>Plectosphaerella</taxon>
    </lineage>
</organism>
<feature type="region of interest" description="Disordered" evidence="1">
    <location>
        <begin position="17"/>
        <end position="36"/>
    </location>
</feature>
<keyword evidence="2" id="KW-0472">Membrane</keyword>
<keyword evidence="2" id="KW-1133">Transmembrane helix</keyword>
<proteinExistence type="predicted"/>
<reference evidence="3" key="1">
    <citation type="journal article" date="2021" name="Nat. Commun.">
        <title>Genetic determinants of endophytism in the Arabidopsis root mycobiome.</title>
        <authorList>
            <person name="Mesny F."/>
            <person name="Miyauchi S."/>
            <person name="Thiergart T."/>
            <person name="Pickel B."/>
            <person name="Atanasova L."/>
            <person name="Karlsson M."/>
            <person name="Huettel B."/>
            <person name="Barry K.W."/>
            <person name="Haridas S."/>
            <person name="Chen C."/>
            <person name="Bauer D."/>
            <person name="Andreopoulos W."/>
            <person name="Pangilinan J."/>
            <person name="LaButti K."/>
            <person name="Riley R."/>
            <person name="Lipzen A."/>
            <person name="Clum A."/>
            <person name="Drula E."/>
            <person name="Henrissat B."/>
            <person name="Kohler A."/>
            <person name="Grigoriev I.V."/>
            <person name="Martin F.M."/>
            <person name="Hacquard S."/>
        </authorList>
    </citation>
    <scope>NUCLEOTIDE SEQUENCE</scope>
    <source>
        <strain evidence="3">MPI-CAGE-AT-0016</strain>
    </source>
</reference>
<dbReference type="Proteomes" id="UP000813385">
    <property type="component" value="Unassembled WGS sequence"/>
</dbReference>
<evidence type="ECO:0000313" key="4">
    <source>
        <dbReference type="Proteomes" id="UP000813385"/>
    </source>
</evidence>
<feature type="transmembrane region" description="Helical" evidence="2">
    <location>
        <begin position="179"/>
        <end position="198"/>
    </location>
</feature>
<comment type="caution">
    <text evidence="3">The sequence shown here is derived from an EMBL/GenBank/DDBJ whole genome shotgun (WGS) entry which is preliminary data.</text>
</comment>
<evidence type="ECO:0000256" key="2">
    <source>
        <dbReference type="SAM" id="Phobius"/>
    </source>
</evidence>
<keyword evidence="4" id="KW-1185">Reference proteome</keyword>
<keyword evidence="2" id="KW-0812">Transmembrane</keyword>
<dbReference type="EMBL" id="JAGPXD010000002">
    <property type="protein sequence ID" value="KAH7369031.1"/>
    <property type="molecule type" value="Genomic_DNA"/>
</dbReference>
<accession>A0A8K0X8I2</accession>
<evidence type="ECO:0000256" key="1">
    <source>
        <dbReference type="SAM" id="MobiDB-lite"/>
    </source>
</evidence>
<dbReference type="AlphaFoldDB" id="A0A8K0X8I2"/>
<evidence type="ECO:0000313" key="3">
    <source>
        <dbReference type="EMBL" id="KAH7369031.1"/>
    </source>
</evidence>